<proteinExistence type="predicted"/>
<accession>A0A922SC07</accession>
<feature type="domain" description="Endonuclease/exonuclease/phosphatase" evidence="1">
    <location>
        <begin position="6"/>
        <end position="201"/>
    </location>
</feature>
<reference evidence="2" key="1">
    <citation type="journal article" date="2021" name="G3 (Bethesda)">
        <title>Genome and transcriptome analysis of the beet armyworm Spodoptera exigua reveals targets for pest control. .</title>
        <authorList>
            <person name="Simon S."/>
            <person name="Breeschoten T."/>
            <person name="Jansen H.J."/>
            <person name="Dirks R.P."/>
            <person name="Schranz M.E."/>
            <person name="Ros V.I.D."/>
        </authorList>
    </citation>
    <scope>NUCLEOTIDE SEQUENCE</scope>
    <source>
        <strain evidence="2">TB_SE_WUR_2020</strain>
    </source>
</reference>
<dbReference type="SUPFAM" id="SSF56219">
    <property type="entry name" value="DNase I-like"/>
    <property type="match status" value="1"/>
</dbReference>
<comment type="caution">
    <text evidence="2">The sequence shown here is derived from an EMBL/GenBank/DDBJ whole genome shotgun (WGS) entry which is preliminary data.</text>
</comment>
<dbReference type="Proteomes" id="UP000814243">
    <property type="component" value="Unassembled WGS sequence"/>
</dbReference>
<dbReference type="AlphaFoldDB" id="A0A922SC07"/>
<gene>
    <name evidence="2" type="ORF">HF086_014700</name>
</gene>
<evidence type="ECO:0000313" key="3">
    <source>
        <dbReference type="Proteomes" id="UP000814243"/>
    </source>
</evidence>
<dbReference type="InterPro" id="IPR036691">
    <property type="entry name" value="Endo/exonu/phosph_ase_sf"/>
</dbReference>
<dbReference type="PANTHER" id="PTHR33273:SF2">
    <property type="entry name" value="ENDONUCLEASE_EXONUCLEASE_PHOSPHATASE DOMAIN-CONTAINING PROTEIN"/>
    <property type="match status" value="1"/>
</dbReference>
<protein>
    <recommendedName>
        <fullName evidence="1">Endonuclease/exonuclease/phosphatase domain-containing protein</fullName>
    </recommendedName>
</protein>
<organism evidence="2 3">
    <name type="scientific">Spodoptera exigua</name>
    <name type="common">Beet armyworm</name>
    <name type="synonym">Noctua fulgens</name>
    <dbReference type="NCBI Taxonomy" id="7107"/>
    <lineage>
        <taxon>Eukaryota</taxon>
        <taxon>Metazoa</taxon>
        <taxon>Ecdysozoa</taxon>
        <taxon>Arthropoda</taxon>
        <taxon>Hexapoda</taxon>
        <taxon>Insecta</taxon>
        <taxon>Pterygota</taxon>
        <taxon>Neoptera</taxon>
        <taxon>Endopterygota</taxon>
        <taxon>Lepidoptera</taxon>
        <taxon>Glossata</taxon>
        <taxon>Ditrysia</taxon>
        <taxon>Noctuoidea</taxon>
        <taxon>Noctuidae</taxon>
        <taxon>Amphipyrinae</taxon>
        <taxon>Spodoptera</taxon>
    </lineage>
</organism>
<dbReference type="Gene3D" id="3.60.10.10">
    <property type="entry name" value="Endonuclease/exonuclease/phosphatase"/>
    <property type="match status" value="1"/>
</dbReference>
<name>A0A922SC07_SPOEX</name>
<dbReference type="EMBL" id="JACEFF010000750">
    <property type="protein sequence ID" value="KAH9631699.1"/>
    <property type="molecule type" value="Genomic_DNA"/>
</dbReference>
<dbReference type="Pfam" id="PF03372">
    <property type="entry name" value="Exo_endo_phos"/>
    <property type="match status" value="1"/>
</dbReference>
<sequence>MSPEKTRLLKLLLDQRQADVALINETHLKPVDKLKMAGFYVYRDHHLSPSGIAYRGLAILVRRRIVHQLLPVPTLRASYALGVEICINQQPTRVFAFYRPPHYRLAVSDVHTLLDSPLPTIIAGDFNLKHTAWNANANTREGSRLLDDAELHNYVVLGPEAPTHYPGHRQLMPDVIDLAVLRGITATVSCDVLDDHLRSDHQPVSSDKLEQGLLAADFWGLPIGTYL</sequence>
<evidence type="ECO:0000313" key="2">
    <source>
        <dbReference type="EMBL" id="KAH9631699.1"/>
    </source>
</evidence>
<dbReference type="PANTHER" id="PTHR33273">
    <property type="entry name" value="DOMAIN-CONTAINING PROTEIN, PUTATIVE-RELATED"/>
    <property type="match status" value="1"/>
</dbReference>
<evidence type="ECO:0000259" key="1">
    <source>
        <dbReference type="Pfam" id="PF03372"/>
    </source>
</evidence>
<dbReference type="InterPro" id="IPR005135">
    <property type="entry name" value="Endo/exonuclease/phosphatase"/>
</dbReference>
<dbReference type="GO" id="GO:0003824">
    <property type="term" value="F:catalytic activity"/>
    <property type="evidence" value="ECO:0007669"/>
    <property type="project" value="InterPro"/>
</dbReference>